<comment type="caution">
    <text evidence="9">The sequence shown here is derived from an EMBL/GenBank/DDBJ whole genome shotgun (WGS) entry which is preliminary data.</text>
</comment>
<evidence type="ECO:0000259" key="8">
    <source>
        <dbReference type="SMART" id="SM00983"/>
    </source>
</evidence>
<reference evidence="10" key="1">
    <citation type="submission" date="2019-06" db="EMBL/GenBank/DDBJ databases">
        <title>Draft genome sequence of the griseofulvin-producing fungus Xylaria cubensis strain G536.</title>
        <authorList>
            <person name="Mead M.E."/>
            <person name="Raja H.A."/>
            <person name="Steenwyk J.L."/>
            <person name="Knowles S.L."/>
            <person name="Oberlies N.H."/>
            <person name="Rokas A."/>
        </authorList>
    </citation>
    <scope>NUCLEOTIDE SEQUENCE [LARGE SCALE GENOMIC DNA]</scope>
    <source>
        <strain evidence="10">G536</strain>
    </source>
</reference>
<evidence type="ECO:0000256" key="1">
    <source>
        <dbReference type="ARBA" id="ARBA00005078"/>
    </source>
</evidence>
<dbReference type="GO" id="GO:0016301">
    <property type="term" value="F:kinase activity"/>
    <property type="evidence" value="ECO:0007669"/>
    <property type="project" value="UniProtKB-UniRule"/>
</dbReference>
<dbReference type="GO" id="GO:0004788">
    <property type="term" value="F:thiamine diphosphokinase activity"/>
    <property type="evidence" value="ECO:0007669"/>
    <property type="project" value="UniProtKB-UniRule"/>
</dbReference>
<dbReference type="InterPro" id="IPR036371">
    <property type="entry name" value="TPK_B1-bd_sf"/>
</dbReference>
<evidence type="ECO:0000313" key="9">
    <source>
        <dbReference type="EMBL" id="TRX93528.1"/>
    </source>
</evidence>
<dbReference type="Pfam" id="PF04265">
    <property type="entry name" value="TPK_B1_binding"/>
    <property type="match status" value="1"/>
</dbReference>
<dbReference type="UniPathway" id="UPA00060">
    <property type="reaction ID" value="UER00597"/>
</dbReference>
<dbReference type="EC" id="2.7.6.2" evidence="7"/>
<organism evidence="9 10">
    <name type="scientific">Xylaria flabelliformis</name>
    <dbReference type="NCBI Taxonomy" id="2512241"/>
    <lineage>
        <taxon>Eukaryota</taxon>
        <taxon>Fungi</taxon>
        <taxon>Dikarya</taxon>
        <taxon>Ascomycota</taxon>
        <taxon>Pezizomycotina</taxon>
        <taxon>Sordariomycetes</taxon>
        <taxon>Xylariomycetidae</taxon>
        <taxon>Xylariales</taxon>
        <taxon>Xylariaceae</taxon>
        <taxon>Xylaria</taxon>
    </lineage>
</organism>
<accession>A0A553I001</accession>
<keyword evidence="10" id="KW-1185">Reference proteome</keyword>
<evidence type="ECO:0000256" key="6">
    <source>
        <dbReference type="ARBA" id="ARBA00022840"/>
    </source>
</evidence>
<evidence type="ECO:0000256" key="3">
    <source>
        <dbReference type="ARBA" id="ARBA00022679"/>
    </source>
</evidence>
<keyword evidence="5 7" id="KW-0418">Kinase</keyword>
<evidence type="ECO:0000313" key="10">
    <source>
        <dbReference type="Proteomes" id="UP000319160"/>
    </source>
</evidence>
<comment type="catalytic activity">
    <reaction evidence="7">
        <text>thiamine + ATP = thiamine diphosphate + AMP + H(+)</text>
        <dbReference type="Rhea" id="RHEA:11576"/>
        <dbReference type="ChEBI" id="CHEBI:15378"/>
        <dbReference type="ChEBI" id="CHEBI:18385"/>
        <dbReference type="ChEBI" id="CHEBI:30616"/>
        <dbReference type="ChEBI" id="CHEBI:58937"/>
        <dbReference type="ChEBI" id="CHEBI:456215"/>
    </reaction>
</comment>
<dbReference type="CDD" id="cd07995">
    <property type="entry name" value="TPK"/>
    <property type="match status" value="1"/>
</dbReference>
<dbReference type="InterPro" id="IPR016966">
    <property type="entry name" value="Thiamin_pyrophosphokinase_euk"/>
</dbReference>
<dbReference type="STRING" id="2512241.A0A553I001"/>
<dbReference type="PANTHER" id="PTHR13622">
    <property type="entry name" value="THIAMIN PYROPHOSPHOKINASE"/>
    <property type="match status" value="1"/>
</dbReference>
<dbReference type="AlphaFoldDB" id="A0A553I001"/>
<dbReference type="NCBIfam" id="TIGR01378">
    <property type="entry name" value="thi_PPkinase"/>
    <property type="match status" value="1"/>
</dbReference>
<dbReference type="InterPro" id="IPR007373">
    <property type="entry name" value="Thiamin_PyroPKinase_B1-bd"/>
</dbReference>
<keyword evidence="6 7" id="KW-0067">ATP-binding</keyword>
<dbReference type="Pfam" id="PF04263">
    <property type="entry name" value="TPK_catalytic"/>
    <property type="match status" value="1"/>
</dbReference>
<dbReference type="SUPFAM" id="SSF63999">
    <property type="entry name" value="Thiamin pyrophosphokinase, catalytic domain"/>
    <property type="match status" value="1"/>
</dbReference>
<evidence type="ECO:0000256" key="7">
    <source>
        <dbReference type="PIRNR" id="PIRNR031057"/>
    </source>
</evidence>
<dbReference type="PANTHER" id="PTHR13622:SF8">
    <property type="entry name" value="THIAMIN PYROPHOSPHOKINASE 1"/>
    <property type="match status" value="1"/>
</dbReference>
<name>A0A553I001_9PEZI</name>
<dbReference type="Proteomes" id="UP000319160">
    <property type="component" value="Unassembled WGS sequence"/>
</dbReference>
<feature type="domain" description="Thiamin pyrophosphokinase thiamin-binding" evidence="8">
    <location>
        <begin position="206"/>
        <end position="273"/>
    </location>
</feature>
<evidence type="ECO:0000256" key="2">
    <source>
        <dbReference type="ARBA" id="ARBA00006785"/>
    </source>
</evidence>
<keyword evidence="4 7" id="KW-0547">Nucleotide-binding</keyword>
<gene>
    <name evidence="9" type="ORF">FHL15_005500</name>
</gene>
<dbReference type="EMBL" id="VFLP01000028">
    <property type="protein sequence ID" value="TRX93528.1"/>
    <property type="molecule type" value="Genomic_DNA"/>
</dbReference>
<dbReference type="InterPro" id="IPR036759">
    <property type="entry name" value="TPK_catalytic_sf"/>
</dbReference>
<comment type="pathway">
    <text evidence="1 7">Cofactor biosynthesis; thiamine diphosphate biosynthesis; thiamine diphosphate from thiamine: step 1/1.</text>
</comment>
<dbReference type="SUPFAM" id="SSF63862">
    <property type="entry name" value="Thiamin pyrophosphokinase, substrate-binding domain"/>
    <property type="match status" value="1"/>
</dbReference>
<dbReference type="PIRSF" id="PIRSF031057">
    <property type="entry name" value="Thiamin_pyrophosphokinase"/>
    <property type="match status" value="1"/>
</dbReference>
<evidence type="ECO:0000256" key="4">
    <source>
        <dbReference type="ARBA" id="ARBA00022741"/>
    </source>
</evidence>
<dbReference type="SMART" id="SM00983">
    <property type="entry name" value="TPK_B1_binding"/>
    <property type="match status" value="1"/>
</dbReference>
<dbReference type="OrthoDB" id="25149at2759"/>
<dbReference type="GO" id="GO:0006772">
    <property type="term" value="P:thiamine metabolic process"/>
    <property type="evidence" value="ECO:0007669"/>
    <property type="project" value="InterPro"/>
</dbReference>
<dbReference type="Gene3D" id="3.40.50.10240">
    <property type="entry name" value="Thiamin pyrophosphokinase, catalytic domain"/>
    <property type="match status" value="1"/>
</dbReference>
<proteinExistence type="inferred from homology"/>
<dbReference type="InterPro" id="IPR006282">
    <property type="entry name" value="Thi_PPkinase"/>
</dbReference>
<dbReference type="GO" id="GO:0005524">
    <property type="term" value="F:ATP binding"/>
    <property type="evidence" value="ECO:0007669"/>
    <property type="project" value="UniProtKB-UniRule"/>
</dbReference>
<dbReference type="GO" id="GO:0030975">
    <property type="term" value="F:thiamine binding"/>
    <property type="evidence" value="ECO:0007669"/>
    <property type="project" value="UniProtKB-UniRule"/>
</dbReference>
<dbReference type="GO" id="GO:0009229">
    <property type="term" value="P:thiamine diphosphate biosynthetic process"/>
    <property type="evidence" value="ECO:0007669"/>
    <property type="project" value="UniProtKB-UniRule"/>
</dbReference>
<comment type="similarity">
    <text evidence="2 7">Belongs to the thiamine pyrophosphokinase family.</text>
</comment>
<protein>
    <recommendedName>
        <fullName evidence="7">Thiamine pyrophosphokinase</fullName>
        <ecNumber evidence="7">2.7.6.2</ecNumber>
    </recommendedName>
</protein>
<dbReference type="InterPro" id="IPR007371">
    <property type="entry name" value="TPK_catalytic"/>
</dbReference>
<keyword evidence="3 7" id="KW-0808">Transferase</keyword>
<evidence type="ECO:0000256" key="5">
    <source>
        <dbReference type="ARBA" id="ARBA00022777"/>
    </source>
</evidence>
<sequence>MTNSDPIEWYPIRQLLGLPGHEFVLITLHQPIRDPALYKDLWSAAETKIAADGGANQIHELSKQESSSSGGSSEPFKDLDAIIGDLDSLSDEARAYFSPRTRIIRDTDQYATDFAKAVRLARQEEESSSLSPPRGGEGRRAIVCMGGLGGRVDQGLSQLHHLYLFQQSPTYAEGRMYLVSGDSLSFVLKGGRRHRIRVREPDLKVGKSFRRVNADLFAKYAGIIPVGEPASISLKGFEWDVKDWPTRFGTQMSTSNHVLPESEVVEVESDKDVLFTIALKQVSST</sequence>